<evidence type="ECO:0000313" key="2">
    <source>
        <dbReference type="Proteomes" id="UP000708208"/>
    </source>
</evidence>
<keyword evidence="2" id="KW-1185">Reference proteome</keyword>
<dbReference type="EMBL" id="CAJVCH010121987">
    <property type="protein sequence ID" value="CAG7725440.1"/>
    <property type="molecule type" value="Genomic_DNA"/>
</dbReference>
<gene>
    <name evidence="1" type="ORF">AFUS01_LOCUS14397</name>
</gene>
<accession>A0A8J2KFH4</accession>
<proteinExistence type="predicted"/>
<evidence type="ECO:0000313" key="1">
    <source>
        <dbReference type="EMBL" id="CAG7725440.1"/>
    </source>
</evidence>
<reference evidence="1" key="1">
    <citation type="submission" date="2021-06" db="EMBL/GenBank/DDBJ databases">
        <authorList>
            <person name="Hodson N. C."/>
            <person name="Mongue J. A."/>
            <person name="Jaron S. K."/>
        </authorList>
    </citation>
    <scope>NUCLEOTIDE SEQUENCE</scope>
</reference>
<dbReference type="Proteomes" id="UP000708208">
    <property type="component" value="Unassembled WGS sequence"/>
</dbReference>
<comment type="caution">
    <text evidence="1">The sequence shown here is derived from an EMBL/GenBank/DDBJ whole genome shotgun (WGS) entry which is preliminary data.</text>
</comment>
<dbReference type="AlphaFoldDB" id="A0A8J2KFH4"/>
<organism evidence="1 2">
    <name type="scientific">Allacma fusca</name>
    <dbReference type="NCBI Taxonomy" id="39272"/>
    <lineage>
        <taxon>Eukaryota</taxon>
        <taxon>Metazoa</taxon>
        <taxon>Ecdysozoa</taxon>
        <taxon>Arthropoda</taxon>
        <taxon>Hexapoda</taxon>
        <taxon>Collembola</taxon>
        <taxon>Symphypleona</taxon>
        <taxon>Sminthuridae</taxon>
        <taxon>Allacma</taxon>
    </lineage>
</organism>
<name>A0A8J2KFH4_9HEXA</name>
<sequence length="86" mass="10367">VQLHRATPARKYPIFVRRRRLKLNRAEKITRCAGHSRSRSCVRDPNCEWSRRSALFRFPLYNSLYNISSMEKHNELDTFWTNQART</sequence>
<feature type="non-terminal residue" evidence="1">
    <location>
        <position position="1"/>
    </location>
</feature>
<protein>
    <submittedName>
        <fullName evidence="1">Uncharacterized protein</fullName>
    </submittedName>
</protein>